<sequence>MSRYMNISFVLIFIHVYHVSSPPCPSWCNLHSEMLIYSAFRSITTREFLICSA</sequence>
<organism evidence="2">
    <name type="scientific">Arundo donax</name>
    <name type="common">Giant reed</name>
    <name type="synonym">Donax arundinaceus</name>
    <dbReference type="NCBI Taxonomy" id="35708"/>
    <lineage>
        <taxon>Eukaryota</taxon>
        <taxon>Viridiplantae</taxon>
        <taxon>Streptophyta</taxon>
        <taxon>Embryophyta</taxon>
        <taxon>Tracheophyta</taxon>
        <taxon>Spermatophyta</taxon>
        <taxon>Magnoliopsida</taxon>
        <taxon>Liliopsida</taxon>
        <taxon>Poales</taxon>
        <taxon>Poaceae</taxon>
        <taxon>PACMAD clade</taxon>
        <taxon>Arundinoideae</taxon>
        <taxon>Arundineae</taxon>
        <taxon>Arundo</taxon>
    </lineage>
</organism>
<feature type="signal peptide" evidence="1">
    <location>
        <begin position="1"/>
        <end position="21"/>
    </location>
</feature>
<accession>A0A0A9FVC6</accession>
<name>A0A0A9FVC6_ARUDO</name>
<keyword evidence="1" id="KW-0732">Signal</keyword>
<protein>
    <submittedName>
        <fullName evidence="2">Uncharacterized protein</fullName>
    </submittedName>
</protein>
<reference evidence="2" key="1">
    <citation type="submission" date="2014-09" db="EMBL/GenBank/DDBJ databases">
        <authorList>
            <person name="Magalhaes I.L.F."/>
            <person name="Oliveira U."/>
            <person name="Santos F.R."/>
            <person name="Vidigal T.H.D.A."/>
            <person name="Brescovit A.D."/>
            <person name="Santos A.J."/>
        </authorList>
    </citation>
    <scope>NUCLEOTIDE SEQUENCE</scope>
    <source>
        <tissue evidence="2">Shoot tissue taken approximately 20 cm above the soil surface</tissue>
    </source>
</reference>
<proteinExistence type="predicted"/>
<dbReference type="AlphaFoldDB" id="A0A0A9FVC6"/>
<dbReference type="EMBL" id="GBRH01181096">
    <property type="protein sequence ID" value="JAE16800.1"/>
    <property type="molecule type" value="Transcribed_RNA"/>
</dbReference>
<evidence type="ECO:0000313" key="2">
    <source>
        <dbReference type="EMBL" id="JAE16800.1"/>
    </source>
</evidence>
<feature type="chain" id="PRO_5002062320" evidence="1">
    <location>
        <begin position="22"/>
        <end position="53"/>
    </location>
</feature>
<reference evidence="2" key="2">
    <citation type="journal article" date="2015" name="Data Brief">
        <title>Shoot transcriptome of the giant reed, Arundo donax.</title>
        <authorList>
            <person name="Barrero R.A."/>
            <person name="Guerrero F.D."/>
            <person name="Moolhuijzen P."/>
            <person name="Goolsby J.A."/>
            <person name="Tidwell J."/>
            <person name="Bellgard S.E."/>
            <person name="Bellgard M.I."/>
        </authorList>
    </citation>
    <scope>NUCLEOTIDE SEQUENCE</scope>
    <source>
        <tissue evidence="2">Shoot tissue taken approximately 20 cm above the soil surface</tissue>
    </source>
</reference>
<evidence type="ECO:0000256" key="1">
    <source>
        <dbReference type="SAM" id="SignalP"/>
    </source>
</evidence>